<feature type="compositionally biased region" description="Polar residues" evidence="1">
    <location>
        <begin position="1656"/>
        <end position="1665"/>
    </location>
</feature>
<feature type="compositionally biased region" description="Acidic residues" evidence="1">
    <location>
        <begin position="848"/>
        <end position="859"/>
    </location>
</feature>
<feature type="compositionally biased region" description="Basic and acidic residues" evidence="1">
    <location>
        <begin position="1285"/>
        <end position="1301"/>
    </location>
</feature>
<feature type="compositionally biased region" description="Polar residues" evidence="1">
    <location>
        <begin position="983"/>
        <end position="993"/>
    </location>
</feature>
<organism evidence="2 3">
    <name type="scientific">Marssonina brunnea f. sp. multigermtubi (strain MB_m1)</name>
    <name type="common">Marssonina leaf spot fungus</name>
    <dbReference type="NCBI Taxonomy" id="1072389"/>
    <lineage>
        <taxon>Eukaryota</taxon>
        <taxon>Fungi</taxon>
        <taxon>Dikarya</taxon>
        <taxon>Ascomycota</taxon>
        <taxon>Pezizomycotina</taxon>
        <taxon>Leotiomycetes</taxon>
        <taxon>Helotiales</taxon>
        <taxon>Drepanopezizaceae</taxon>
        <taxon>Drepanopeziza</taxon>
    </lineage>
</organism>
<feature type="compositionally biased region" description="Polar residues" evidence="1">
    <location>
        <begin position="1224"/>
        <end position="1239"/>
    </location>
</feature>
<feature type="region of interest" description="Disordered" evidence="1">
    <location>
        <begin position="1412"/>
        <end position="1447"/>
    </location>
</feature>
<feature type="compositionally biased region" description="Polar residues" evidence="1">
    <location>
        <begin position="469"/>
        <end position="481"/>
    </location>
</feature>
<name>K1XW23_MARBU</name>
<feature type="compositionally biased region" description="Polar residues" evidence="1">
    <location>
        <begin position="643"/>
        <end position="655"/>
    </location>
</feature>
<feature type="compositionally biased region" description="Polar residues" evidence="1">
    <location>
        <begin position="1333"/>
        <end position="1348"/>
    </location>
</feature>
<feature type="compositionally biased region" description="Gly residues" evidence="1">
    <location>
        <begin position="2404"/>
        <end position="2413"/>
    </location>
</feature>
<feature type="region of interest" description="Disordered" evidence="1">
    <location>
        <begin position="2871"/>
        <end position="2902"/>
    </location>
</feature>
<protein>
    <submittedName>
        <fullName evidence="2">Uncharacterized protein</fullName>
    </submittedName>
</protein>
<feature type="compositionally biased region" description="Polar residues" evidence="1">
    <location>
        <begin position="2453"/>
        <end position="2462"/>
    </location>
</feature>
<feature type="compositionally biased region" description="Polar residues" evidence="1">
    <location>
        <begin position="8"/>
        <end position="29"/>
    </location>
</feature>
<feature type="compositionally biased region" description="Basic and acidic residues" evidence="1">
    <location>
        <begin position="1024"/>
        <end position="1043"/>
    </location>
</feature>
<feature type="compositionally biased region" description="Polar residues" evidence="1">
    <location>
        <begin position="451"/>
        <end position="461"/>
    </location>
</feature>
<feature type="region of interest" description="Disordered" evidence="1">
    <location>
        <begin position="2100"/>
        <end position="2150"/>
    </location>
</feature>
<feature type="compositionally biased region" description="Polar residues" evidence="1">
    <location>
        <begin position="2370"/>
        <end position="2384"/>
    </location>
</feature>
<proteinExistence type="predicted"/>
<feature type="compositionally biased region" description="Basic and acidic residues" evidence="1">
    <location>
        <begin position="311"/>
        <end position="328"/>
    </location>
</feature>
<feature type="compositionally biased region" description="Polar residues" evidence="1">
    <location>
        <begin position="1739"/>
        <end position="1751"/>
    </location>
</feature>
<feature type="region of interest" description="Disordered" evidence="1">
    <location>
        <begin position="2366"/>
        <end position="2517"/>
    </location>
</feature>
<evidence type="ECO:0000313" key="2">
    <source>
        <dbReference type="EMBL" id="EKD16949.1"/>
    </source>
</evidence>
<feature type="compositionally biased region" description="Basic and acidic residues" evidence="1">
    <location>
        <begin position="2438"/>
        <end position="2452"/>
    </location>
</feature>
<feature type="region of interest" description="Disordered" evidence="1">
    <location>
        <begin position="2540"/>
        <end position="2573"/>
    </location>
</feature>
<feature type="region of interest" description="Disordered" evidence="1">
    <location>
        <begin position="1268"/>
        <end position="1355"/>
    </location>
</feature>
<feature type="region of interest" description="Disordered" evidence="1">
    <location>
        <begin position="1"/>
        <end position="905"/>
    </location>
</feature>
<feature type="compositionally biased region" description="Polar residues" evidence="1">
    <location>
        <begin position="576"/>
        <end position="585"/>
    </location>
</feature>
<feature type="compositionally biased region" description="Polar residues" evidence="1">
    <location>
        <begin position="2028"/>
        <end position="2042"/>
    </location>
</feature>
<feature type="compositionally biased region" description="Polar residues" evidence="1">
    <location>
        <begin position="198"/>
        <end position="212"/>
    </location>
</feature>
<feature type="compositionally biased region" description="Polar residues" evidence="1">
    <location>
        <begin position="775"/>
        <end position="790"/>
    </location>
</feature>
<dbReference type="HOGENOM" id="CLU_000887_0_0_1"/>
<feature type="region of interest" description="Disordered" evidence="1">
    <location>
        <begin position="2680"/>
        <end position="2707"/>
    </location>
</feature>
<feature type="compositionally biased region" description="Polar residues" evidence="1">
    <location>
        <begin position="2758"/>
        <end position="2769"/>
    </location>
</feature>
<dbReference type="EMBL" id="JH921437">
    <property type="protein sequence ID" value="EKD16949.1"/>
    <property type="molecule type" value="Genomic_DNA"/>
</dbReference>
<feature type="compositionally biased region" description="Polar residues" evidence="1">
    <location>
        <begin position="491"/>
        <end position="502"/>
    </location>
</feature>
<feature type="compositionally biased region" description="Polar residues" evidence="1">
    <location>
        <begin position="2871"/>
        <end position="2888"/>
    </location>
</feature>
<feature type="region of interest" description="Disordered" evidence="1">
    <location>
        <begin position="1611"/>
        <end position="1759"/>
    </location>
</feature>
<feature type="region of interest" description="Disordered" evidence="1">
    <location>
        <begin position="1910"/>
        <end position="2086"/>
    </location>
</feature>
<feature type="region of interest" description="Disordered" evidence="1">
    <location>
        <begin position="2625"/>
        <end position="2666"/>
    </location>
</feature>
<feature type="compositionally biased region" description="Polar residues" evidence="1">
    <location>
        <begin position="1911"/>
        <end position="1922"/>
    </location>
</feature>
<feature type="region of interest" description="Disordered" evidence="1">
    <location>
        <begin position="2160"/>
        <end position="2179"/>
    </location>
</feature>
<reference evidence="2 3" key="1">
    <citation type="journal article" date="2012" name="BMC Genomics">
        <title>Sequencing the genome of Marssonina brunnea reveals fungus-poplar co-evolution.</title>
        <authorList>
            <person name="Zhu S."/>
            <person name="Cao Y.-Z."/>
            <person name="Jiang C."/>
            <person name="Tan B.-Y."/>
            <person name="Wang Z."/>
            <person name="Feng S."/>
            <person name="Zhang L."/>
            <person name="Su X.-H."/>
            <person name="Brejova B."/>
            <person name="Vinar T."/>
            <person name="Xu M."/>
            <person name="Wang M.-X."/>
            <person name="Zhang S.-G."/>
            <person name="Huang M.-R."/>
            <person name="Wu R."/>
            <person name="Zhou Y."/>
        </authorList>
    </citation>
    <scope>NUCLEOTIDE SEQUENCE [LARGE SCALE GENOMIC DNA]</scope>
    <source>
        <strain evidence="2 3">MB_m1</strain>
    </source>
</reference>
<feature type="region of interest" description="Disordered" evidence="1">
    <location>
        <begin position="2785"/>
        <end position="2804"/>
    </location>
</feature>
<dbReference type="OMA" id="AYQNHEM"/>
<feature type="compositionally biased region" description="Low complexity" evidence="1">
    <location>
        <begin position="1177"/>
        <end position="1189"/>
    </location>
</feature>
<feature type="region of interest" description="Disordered" evidence="1">
    <location>
        <begin position="2748"/>
        <end position="2775"/>
    </location>
</feature>
<feature type="compositionally biased region" description="Polar residues" evidence="1">
    <location>
        <begin position="70"/>
        <end position="80"/>
    </location>
</feature>
<feature type="compositionally biased region" description="Polar residues" evidence="1">
    <location>
        <begin position="134"/>
        <end position="146"/>
    </location>
</feature>
<feature type="compositionally biased region" description="Basic and acidic residues" evidence="1">
    <location>
        <begin position="603"/>
        <end position="614"/>
    </location>
</feature>
<feature type="compositionally biased region" description="Polar residues" evidence="1">
    <location>
        <begin position="2160"/>
        <end position="2174"/>
    </location>
</feature>
<feature type="region of interest" description="Disordered" evidence="1">
    <location>
        <begin position="1023"/>
        <end position="1098"/>
    </location>
</feature>
<feature type="region of interest" description="Disordered" evidence="1">
    <location>
        <begin position="1157"/>
        <end position="1239"/>
    </location>
</feature>
<dbReference type="KEGG" id="mbe:MBM_04526"/>
<feature type="compositionally biased region" description="Basic and acidic residues" evidence="1">
    <location>
        <begin position="2305"/>
        <end position="2321"/>
    </location>
</feature>
<feature type="compositionally biased region" description="Polar residues" evidence="1">
    <location>
        <begin position="231"/>
        <end position="260"/>
    </location>
</feature>
<feature type="compositionally biased region" description="Basic and acidic residues" evidence="1">
    <location>
        <begin position="2625"/>
        <end position="2634"/>
    </location>
</feature>
<feature type="region of interest" description="Disordered" evidence="1">
    <location>
        <begin position="2228"/>
        <end position="2268"/>
    </location>
</feature>
<feature type="region of interest" description="Disordered" evidence="1">
    <location>
        <begin position="1804"/>
        <end position="1837"/>
    </location>
</feature>
<evidence type="ECO:0000256" key="1">
    <source>
        <dbReference type="SAM" id="MobiDB-lite"/>
    </source>
</evidence>
<feature type="compositionally biased region" description="Basic and acidic residues" evidence="1">
    <location>
        <begin position="1676"/>
        <end position="1696"/>
    </location>
</feature>
<feature type="region of interest" description="Disordered" evidence="1">
    <location>
        <begin position="1368"/>
        <end position="1397"/>
    </location>
</feature>
<feature type="compositionally biased region" description="Basic and acidic residues" evidence="1">
    <location>
        <begin position="675"/>
        <end position="684"/>
    </location>
</feature>
<feature type="compositionally biased region" description="Basic and acidic residues" evidence="1">
    <location>
        <begin position="716"/>
        <end position="726"/>
    </location>
</feature>
<feature type="compositionally biased region" description="Basic and acidic residues" evidence="1">
    <location>
        <begin position="2061"/>
        <end position="2074"/>
    </location>
</feature>
<feature type="compositionally biased region" description="Polar residues" evidence="1">
    <location>
        <begin position="1060"/>
        <end position="1070"/>
    </location>
</feature>
<sequence length="2971" mass="319560">MSHPFPNTFDNASPMTSQSAVSYQANVSRQKTKKWAEAKPVDYGGDDWGDEDDYDLPPVPAPKATGMRQRGQSLVGSSKVDSAAESRKNGDLPPLTGASNPRARANSFDADDETRNFSSATAQPPPAMNAPATRFSQITGQPTVRNASGPPALSIRTQQPSQGPGGLRNPNQVLSPMMESSPAQADVLLSRPEGPETGGSSLTSDTKSPSTATDHHAPLDYSPSDVPPPLNTRSSPAPQSAADTQTQKFPPRRSSLSQPNAPALGDILQQNSGDATPKPWAGPRSASPGTSAQPQGSPTTGKPHPFTRPSEIYKRAEEERRASIDSAHRPSTGSSVKSEGPTKPGSEGVSGAAKSRNSFENDESGDSGSRLMPMLESVKERRSEYDLESSNPLKEGKPSQEETTVQTRNPDVEDGRLQSTSPKLPDLNRLSGFDMDLFAPQDMEDVKQESENTPAANTHLSSPVEELQLRSQPSLGFNSVVHQAFDRTDDQSYPSTPASRSDSGVRRTDSESTGTTGISPIMSRVSSHAVPETRNRTSAILEAPEPASPDTPVDSRDGLPSQSVPGFKPGHRRDISTPSPRNSPARTPDLVPSYTLAHGQRAAVDDIPHDRVSPIDDEPFQAPRPINERENSFRPSIPGGWTSYATTAQNETHTPSAVRAPTVQTPAVEAPLVYEQRDEGKRDLTPITNASPNPPAEEPKTLSGVPAMSPGGSRHSNLDPRQREEAPTQSQPRPDVTDRPVSAMSMLSPLPPKISTNTDSHSDSPGHIPQAPATEDTTQTITRPVPTDSQNYDEENEKLRKEIVRSLSPRPSDATAQNDSHLSSTPDNRASIANRTRESSYLPQEYDSYWDSEQDEDDPTIPPASTQINAPTDEPVPVIAPLSSRHQQGGSLDPPRSTPDSCFSWEQSFKNVTAGVNRGTASVQPPQPTPDSCFSWEQSLKNVTAGVNRDTGSLCTVNAPTKSAEISELPGSEVPAEGDKKSMPQTPEHNFSQDFSGEHHLVREAATVTGGAALAGAAPVTYVDKTEDKPRRMSIPEEKDPRISSDPVSPTPSEDEHPSRSSQQDIQNSPDIAPHPPGSPSTVSRLQKSASSAPAPTGRLIAFREIIAMKTPQERIKTFNETRERFASMDSGLDDWMSQLQSELPAELGIVSGSWGAGRMPSGSARSKFSRVTGGAPLPLQQPYYQQYLNATPPPAPSTPVSGGGPGGSSGPKTSPGLPVGSPQGFSSSGTKISTQQVQAKGKEFFHTAGVFGGKAGKVGKGLLAKGKNKLAARGGDKTPSSPENLERKEKDKGKEREKPKSPKANRRRSSWGIPLAMASSRRSRDGRSQSSIPDSLQSPSPSRQTIPPSIAPRLPVVETGSFLEVSSVGAGPERNSGVAGTLNYGDGNGDGDGNRQILDFSSAREITGLSSTLAPFNRDGGGNQTVLEHSHEDARWRGSRERGKPELATLPVNERGLLVSSEGGGDSDSEIEELLFFDAMEGKGDGDEDEVEVGGAGADWTLVNPEPLKTSVAGADLGILNRPGGNLGYLSYDRSRPSTPANPVSHLGGREEMRRSIDGGSTTSILNRPRGSLTVSLSDGVPGFSVPGKVMPSPLANSPVAIVSSPITATPISNLPPIPTGKNGLPPATNQEKRSSTSASLSPIRRTSDFALNPRSRQPNQRISETGVGGDEEQLSTREDGKQQEMNMEQREGAGMDHPAAGPGTEAVASGLRQRGEEGGEDAPDGPGDAARWDRSETATAMQNQTQGQDHATGECPLSFELGSSFQKQLSSPVEEGFRLEYGTDTWGVQEDYAPPIPRIRAERQSSQSSFPPPGFVTDDSALAAPAGDRQDQGPADVTDTWGVREELAPLVLSVPVPSISFPPPGFEVDAQAHSSAGVVQETGFVDPISRQPLSFVQTPPQKVVGHLSQPASATANTVRNRSPRQLPPINTGAAVGPLPLRPFSFQQTPPRGLDTVRRRPSFAADLTKEPEALDGADETNHWDKRDPAPSEMRAPSPKRVESHRQLASDPEKEEFAHFQAGAEKPPSNQARVLKQSQPTPQREPPSSGFTPPRAADILQRPEFKESHVEWRPNRPKAAVRPQLSYSSDMYSKEMDLPANRANSWDTEPRSRGFSGSNSMIQGQDSNFSENGGYTSPPHGFPLDLPPSSASRYPELFRTGQQTVVENPRTASQELDRERDLPDHLYQAPIARAQAFLPRQQTSEYQLHGIGPPPDLYPVRRSSGLFRGRLSRTSSRNRRNFTSRSPDRILDSRAASSIPNPEDAEIKKKRSSIFSHLSKNSFVGNSAHHAGSRPDLLETPQSSPDKRRFFGSEKKAEKPKKLVRQSTTGMMDWPKMTKEKSAKNRFSVLGGLFGRQSAGKGNVNAVQEPMQNPMSEPQIQGAYTSPPPQEPNSRAESQSRRSGGWGKVGGGTMLERPREVIKTPRSSSRGLLGGIWGKKDGKKEKGNEDSRIQGSGRSQAGPQAVLSTYPPEQEIRGPPSARQRESLFQDPALEVQDRGRRVSREPQYDSVPIPRGYSLVRGQGAMSVPTEYDPRGLNRMQQQQHQIDTRGPTAGSRPPYENNVSPSHDPQQHWYLFNSNVQQYGNGSPYNVSQQQPRMGAHETHMGYINSNRRPSREDLLARSPARHPDDQQRPYQISIPNSEPDEEELTLQYTPPPTSPQQSLKLKLDTIQRLQQPSLRHPDSPAGYPLPDDTVFSPVNPSAENLPAPPMPQWPSHLESQYALRHGQGHERQPSLPVSAVNAELDRSNTRRTALPASSTSRTSTGIGPSDRGLQVVGESVRGMTPTPPNPLHGLGSRGGDGEIKRTEVEVRGRRESVVDDDLYDASPVLADAVAVMPLHHANANGNGSGNGNGSAHRYPYPYPYPSTSLSTPASAQAQGTVNTHAQGLKTPPDSGLGHGFGAAIAAAEKMEHRSAADVGGKRGEGKRGPAELEEFHEPAMSATSYPGQEWNPYGFGLGVGAGMGDERF</sequence>
<dbReference type="eggNOG" id="ENOG502SHV0">
    <property type="taxonomic scope" value="Eukaryota"/>
</dbReference>
<keyword evidence="3" id="KW-1185">Reference proteome</keyword>
<feature type="region of interest" description="Disordered" evidence="1">
    <location>
        <begin position="964"/>
        <end position="993"/>
    </location>
</feature>
<feature type="compositionally biased region" description="Polar residues" evidence="1">
    <location>
        <begin position="2115"/>
        <end position="2135"/>
    </location>
</feature>
<feature type="compositionally biased region" description="Basic and acidic residues" evidence="1">
    <location>
        <begin position="2496"/>
        <end position="2508"/>
    </location>
</feature>
<feature type="region of interest" description="Disordered" evidence="1">
    <location>
        <begin position="2285"/>
        <end position="2326"/>
    </location>
</feature>
<dbReference type="OrthoDB" id="5151921at2759"/>
<dbReference type="STRING" id="1072389.K1XW23"/>
<dbReference type="Proteomes" id="UP000006753">
    <property type="component" value="Unassembled WGS sequence"/>
</dbReference>
<feature type="compositionally biased region" description="Basic and acidic residues" evidence="1">
    <location>
        <begin position="2000"/>
        <end position="2018"/>
    </location>
</feature>
<feature type="compositionally biased region" description="Polar residues" evidence="1">
    <location>
        <begin position="814"/>
        <end position="842"/>
    </location>
</feature>
<dbReference type="InParanoid" id="K1XW23"/>
<feature type="compositionally biased region" description="Polar residues" evidence="1">
    <location>
        <begin position="287"/>
        <end position="300"/>
    </location>
</feature>
<feature type="compositionally biased region" description="Basic and acidic residues" evidence="1">
    <location>
        <begin position="1980"/>
        <end position="1990"/>
    </location>
</feature>
<gene>
    <name evidence="2" type="ORF">MBM_04526</name>
</gene>
<feature type="compositionally biased region" description="Acidic residues" evidence="1">
    <location>
        <begin position="44"/>
        <end position="55"/>
    </location>
</feature>
<feature type="compositionally biased region" description="Polar residues" evidence="1">
    <location>
        <begin position="1080"/>
        <end position="1094"/>
    </location>
</feature>
<accession>K1XW23</accession>
<feature type="compositionally biased region" description="Basic and acidic residues" evidence="1">
    <location>
        <begin position="1429"/>
        <end position="1446"/>
    </location>
</feature>
<evidence type="ECO:0000313" key="3">
    <source>
        <dbReference type="Proteomes" id="UP000006753"/>
    </source>
</evidence>